<dbReference type="Gene3D" id="3.40.50.1580">
    <property type="entry name" value="Nucleoside phosphorylase domain"/>
    <property type="match status" value="1"/>
</dbReference>
<dbReference type="Pfam" id="PF23238">
    <property type="entry name" value="DUF7068"/>
    <property type="match status" value="1"/>
</dbReference>
<dbReference type="EMBL" id="JACBAG010001798">
    <property type="protein sequence ID" value="KAF7181885.1"/>
    <property type="molecule type" value="Genomic_DNA"/>
</dbReference>
<dbReference type="SUPFAM" id="SSF48371">
    <property type="entry name" value="ARM repeat"/>
    <property type="match status" value="1"/>
</dbReference>
<dbReference type="InterPro" id="IPR007111">
    <property type="entry name" value="NACHT_NTPase"/>
</dbReference>
<dbReference type="Pfam" id="PF02985">
    <property type="entry name" value="HEAT"/>
    <property type="match status" value="1"/>
</dbReference>
<protein>
    <recommendedName>
        <fullName evidence="3">NACHT domain-containing protein</fullName>
    </recommendedName>
</protein>
<accession>A0A8H6V8K0</accession>
<keyword evidence="2" id="KW-0472">Membrane</keyword>
<dbReference type="InterPro" id="IPR000357">
    <property type="entry name" value="HEAT"/>
</dbReference>
<organism evidence="4 5">
    <name type="scientific">Aspergillus felis</name>
    <dbReference type="NCBI Taxonomy" id="1287682"/>
    <lineage>
        <taxon>Eukaryota</taxon>
        <taxon>Fungi</taxon>
        <taxon>Dikarya</taxon>
        <taxon>Ascomycota</taxon>
        <taxon>Pezizomycotina</taxon>
        <taxon>Eurotiomycetes</taxon>
        <taxon>Eurotiomycetidae</taxon>
        <taxon>Eurotiales</taxon>
        <taxon>Aspergillaceae</taxon>
        <taxon>Aspergillus</taxon>
        <taxon>Aspergillus subgen. Fumigati</taxon>
    </lineage>
</organism>
<dbReference type="GO" id="GO:0003824">
    <property type="term" value="F:catalytic activity"/>
    <property type="evidence" value="ECO:0007669"/>
    <property type="project" value="InterPro"/>
</dbReference>
<dbReference type="PANTHER" id="PTHR46082">
    <property type="entry name" value="ATP/GTP-BINDING PROTEIN-RELATED"/>
    <property type="match status" value="1"/>
</dbReference>
<dbReference type="PANTHER" id="PTHR46082:SF11">
    <property type="entry name" value="AAA+ ATPASE DOMAIN-CONTAINING PROTEIN-RELATED"/>
    <property type="match status" value="1"/>
</dbReference>
<evidence type="ECO:0000259" key="3">
    <source>
        <dbReference type="PROSITE" id="PS50837"/>
    </source>
</evidence>
<reference evidence="4" key="1">
    <citation type="submission" date="2020-06" db="EMBL/GenBank/DDBJ databases">
        <title>Draft genome sequences of strains closely related to Aspergillus parafelis and Aspergillus hiratsukae.</title>
        <authorList>
            <person name="Dos Santos R.A.C."/>
            <person name="Rivero-Menendez O."/>
            <person name="Steenwyk J.L."/>
            <person name="Mead M.E."/>
            <person name="Goldman G.H."/>
            <person name="Alastruey-Izquierdo A."/>
            <person name="Rokas A."/>
        </authorList>
    </citation>
    <scope>NUCLEOTIDE SEQUENCE</scope>
    <source>
        <strain evidence="4">CNM-CM7691</strain>
    </source>
</reference>
<keyword evidence="5" id="KW-1185">Reference proteome</keyword>
<proteinExistence type="predicted"/>
<feature type="transmembrane region" description="Helical" evidence="2">
    <location>
        <begin position="1616"/>
        <end position="1637"/>
    </location>
</feature>
<keyword evidence="1" id="KW-0677">Repeat</keyword>
<comment type="caution">
    <text evidence="4">The sequence shown here is derived from an EMBL/GenBank/DDBJ whole genome shotgun (WGS) entry which is preliminary data.</text>
</comment>
<dbReference type="SUPFAM" id="SSF53167">
    <property type="entry name" value="Purine and uridine phosphorylases"/>
    <property type="match status" value="1"/>
</dbReference>
<gene>
    <name evidence="4" type="ORF">CNMCM7691_001273</name>
</gene>
<dbReference type="GO" id="GO:0009116">
    <property type="term" value="P:nucleoside metabolic process"/>
    <property type="evidence" value="ECO:0007669"/>
    <property type="project" value="InterPro"/>
</dbReference>
<dbReference type="PROSITE" id="PS50837">
    <property type="entry name" value="NACHT"/>
    <property type="match status" value="1"/>
</dbReference>
<evidence type="ECO:0000313" key="4">
    <source>
        <dbReference type="EMBL" id="KAF7181885.1"/>
    </source>
</evidence>
<evidence type="ECO:0000256" key="1">
    <source>
        <dbReference type="ARBA" id="ARBA00022737"/>
    </source>
</evidence>
<dbReference type="InterPro" id="IPR016024">
    <property type="entry name" value="ARM-type_fold"/>
</dbReference>
<dbReference type="SUPFAM" id="SSF52540">
    <property type="entry name" value="P-loop containing nucleoside triphosphate hydrolases"/>
    <property type="match status" value="1"/>
</dbReference>
<sequence>METKTKRLSHDAYTVALLTPLEIELSAVRYMLDEEHQQLPSAPDDPNKYVLGRLCQHNVVIASLPAGYQGTISAAVVARDLARTFPSVTLRLLVGIGGGVPSDTTDIRLGDVVVSVPSGTQGGVVQYDLGKQTTTGFQRKGFLCPPPNEWLAILPRMQSDHRVRSNMVSRHIGNMLRRFRRLSEYKRPSPETDILFKSDYDHCMDQPTCQSCDRQKAVPRQKRSAPDRPFIHYGVIASGDRVMKNAKERDMISKSNEGAICFEMEAAGLMNDFRCIVIRGISDYADSHKNDIWHPYAAAAAAAVAKELLSYLEVSSSKCYVMMISSATIRKLTKDVKMLAVTIQSSRATAALKAFYTEGKRLNIERISGQLLPMSHCYINLAVVKRSLEVGENHQSFSLMSRLKVQADKDTDITPLPSLFEPRTRSSQTPPVPKRILIEGRAGVGKTTLCKKIIYDHLHQQMWSHLFDWVLWVPLRKLRRRSETTVAYNLENMFYDEYFSQQPDGKDLARALWQAVNDPSLSNRVLFLLDGLDEISREWDTDTPMHDFVSHLLKQPQAIITTRPRPSDQFDLGTVDLELETIGFLPDQVNNYINHPEIVPDGGTAREIESFLQKHTLMQSLMRIPIQLDALCFSWERDLLGGRPQTMTSIYQAIVLKLWRKDILQLGIRDNQGMPLMEGKVKDIFESDIEDYIFNEINLIEGLAFHGLTNDIIEFRLKDRQSFYSLFKRHREKLPHLGERVLRKVSFLRTSDDTLHRHEQSFHFLHLTFQEFFAARYFVRHWLQDKPLPLFRVGQQSTKDSLMAPELFLQAKKYDLHYNIYWRFVTGLLQNCWQSNAPSGELVRDFFDRLDREPRDIVGPAHQRVTMHCLSEVATASDDEVISETRSSLEKRLLQCVELECKLRSYSKMAAEMECPSRIITTLLGPGYERYHGKILLSLYYRSGQISQDVLGAAALLLKTNAPVSVRRQAVALLSRFPDTITAEIEGILVRDVHHDDSGLRDLTIGALIKRFLSQNAIHDIVSLLQHRDEHISMNSIYALEAAVDLPGDIIRNLMLLFREGKIVYPNHTLAPIFAPQSKFSDSAIVSLVTHLKDNLGRVRYKAAAALEVAKTLLPDWIIHNLVQLLEDESSSVRSAACKALCAQKSLPKEVLFNVIPVLKKAEFMIDGFNDKTEQAIDILRSQLVLPNDIRHALNLLLKAEATCTRFAAGWALASQDNLSDETLNSMALLLEEANVNSGQLRRTFQFFEQQKSLRQIILRALHLHLKDHKGELRLFAAYELGEWLPLSDEILRDLVLCLKDPKTRRPASILIGKHSAITDEIIQSLHDLLMDKDAEVRDCAAAALKSQKELPSEVLYALVFVLRNSRDGYDCYARKWLERQRRLPGYITKTLAMLLDDERWVVKDNTMIVLLEQSHLAENVLHDIAMLYFYGRVKYKNAWRSWLGSRSNLPPKTVKALAALLEKESPLRVEEVLRVQSSFYPLVPTLSRQALKNLFLCWIRLGFDTRICCFFEEGKLIINGPKGGFELDFESDQQREQFIQVIRQVQMDLGFPTAGTSFDEQSPVPSRVTSKRSAESAGFAIERPNNKLGGNVGVLGSTDSERKAGVVSRFRCLKYTGRILVLATIAFLIQLFLMVLM</sequence>
<dbReference type="Pfam" id="PF05729">
    <property type="entry name" value="NACHT"/>
    <property type="match status" value="1"/>
</dbReference>
<dbReference type="InterPro" id="IPR055496">
    <property type="entry name" value="DUF7068"/>
</dbReference>
<dbReference type="Gene3D" id="3.40.50.300">
    <property type="entry name" value="P-loop containing nucleotide triphosphate hydrolases"/>
    <property type="match status" value="1"/>
</dbReference>
<dbReference type="Proteomes" id="UP000641853">
    <property type="component" value="Unassembled WGS sequence"/>
</dbReference>
<dbReference type="InterPro" id="IPR053137">
    <property type="entry name" value="NLR-like"/>
</dbReference>
<keyword evidence="2" id="KW-1133">Transmembrane helix</keyword>
<name>A0A8H6V8K0_9EURO</name>
<dbReference type="InterPro" id="IPR011989">
    <property type="entry name" value="ARM-like"/>
</dbReference>
<evidence type="ECO:0000313" key="5">
    <source>
        <dbReference type="Proteomes" id="UP000641853"/>
    </source>
</evidence>
<dbReference type="Gene3D" id="1.25.10.10">
    <property type="entry name" value="Leucine-rich Repeat Variant"/>
    <property type="match status" value="2"/>
</dbReference>
<dbReference type="InterPro" id="IPR035994">
    <property type="entry name" value="Nucleoside_phosphorylase_sf"/>
</dbReference>
<feature type="domain" description="NACHT" evidence="3">
    <location>
        <begin position="434"/>
        <end position="536"/>
    </location>
</feature>
<evidence type="ECO:0000256" key="2">
    <source>
        <dbReference type="SAM" id="Phobius"/>
    </source>
</evidence>
<keyword evidence="2" id="KW-0812">Transmembrane</keyword>
<dbReference type="InterPro" id="IPR027417">
    <property type="entry name" value="P-loop_NTPase"/>
</dbReference>